<reference evidence="2" key="1">
    <citation type="journal article" date="2023" name="G3 (Bethesda)">
        <title>Genome assembly and association tests identify interacting loci associated with vigor, precocity, and sex in interspecific pistachio rootstocks.</title>
        <authorList>
            <person name="Palmer W."/>
            <person name="Jacygrad E."/>
            <person name="Sagayaradj S."/>
            <person name="Cavanaugh K."/>
            <person name="Han R."/>
            <person name="Bertier L."/>
            <person name="Beede B."/>
            <person name="Kafkas S."/>
            <person name="Golino D."/>
            <person name="Preece J."/>
            <person name="Michelmore R."/>
        </authorList>
    </citation>
    <scope>NUCLEOTIDE SEQUENCE [LARGE SCALE GENOMIC DNA]</scope>
</reference>
<protein>
    <submittedName>
        <fullName evidence="1">Uncharacterized protein</fullName>
    </submittedName>
</protein>
<dbReference type="EMBL" id="CM047747">
    <property type="protein sequence ID" value="KAJ0018999.1"/>
    <property type="molecule type" value="Genomic_DNA"/>
</dbReference>
<name>A0ACC0XL12_9ROSI</name>
<proteinExistence type="predicted"/>
<gene>
    <name evidence="1" type="ORF">Pint_11066</name>
</gene>
<accession>A0ACC0XL12</accession>
<evidence type="ECO:0000313" key="2">
    <source>
        <dbReference type="Proteomes" id="UP001163603"/>
    </source>
</evidence>
<sequence>MQGIAKQSKNSNTSELVVKAVFYSLIEVRNLFFRLSKYGWKLFLKPFLLFNTLFSCCWCSRK</sequence>
<keyword evidence="2" id="KW-1185">Reference proteome</keyword>
<evidence type="ECO:0000313" key="1">
    <source>
        <dbReference type="EMBL" id="KAJ0018999.1"/>
    </source>
</evidence>
<comment type="caution">
    <text evidence="1">The sequence shown here is derived from an EMBL/GenBank/DDBJ whole genome shotgun (WGS) entry which is preliminary data.</text>
</comment>
<dbReference type="Proteomes" id="UP001163603">
    <property type="component" value="Chromosome 12"/>
</dbReference>
<organism evidence="1 2">
    <name type="scientific">Pistacia integerrima</name>
    <dbReference type="NCBI Taxonomy" id="434235"/>
    <lineage>
        <taxon>Eukaryota</taxon>
        <taxon>Viridiplantae</taxon>
        <taxon>Streptophyta</taxon>
        <taxon>Embryophyta</taxon>
        <taxon>Tracheophyta</taxon>
        <taxon>Spermatophyta</taxon>
        <taxon>Magnoliopsida</taxon>
        <taxon>eudicotyledons</taxon>
        <taxon>Gunneridae</taxon>
        <taxon>Pentapetalae</taxon>
        <taxon>rosids</taxon>
        <taxon>malvids</taxon>
        <taxon>Sapindales</taxon>
        <taxon>Anacardiaceae</taxon>
        <taxon>Pistacia</taxon>
    </lineage>
</organism>